<feature type="region of interest" description="Disordered" evidence="1">
    <location>
        <begin position="1"/>
        <end position="94"/>
    </location>
</feature>
<evidence type="ECO:0000313" key="2">
    <source>
        <dbReference type="EMBL" id="AEH10284.1"/>
    </source>
</evidence>
<dbReference type="InterPro" id="IPR036983">
    <property type="entry name" value="AIM24_sf"/>
</dbReference>
<reference evidence="2 3" key="1">
    <citation type="submission" date="2011-05" db="EMBL/GenBank/DDBJ databases">
        <title>Complete sequence of chromosome of Frankia symbiont of Datisca glomerata.</title>
        <authorList>
            <consortium name="US DOE Joint Genome Institute"/>
            <person name="Lucas S."/>
            <person name="Han J."/>
            <person name="Lapidus A."/>
            <person name="Cheng J.-F."/>
            <person name="Goodwin L."/>
            <person name="Pitluck S."/>
            <person name="Peters L."/>
            <person name="Mikhailova N."/>
            <person name="Chertkov O."/>
            <person name="Teshima H."/>
            <person name="Han C."/>
            <person name="Tapia R."/>
            <person name="Land M."/>
            <person name="Hauser L."/>
            <person name="Kyrpides N."/>
            <person name="Ivanova N."/>
            <person name="Pagani I."/>
            <person name="Berry A."/>
            <person name="Pawlowski K."/>
            <person name="Persson T."/>
            <person name="Vanden Heuvel B."/>
            <person name="Benson D."/>
            <person name="Woyke T."/>
        </authorList>
    </citation>
    <scope>NUCLEOTIDE SEQUENCE [LARGE SCALE GENOMIC DNA]</scope>
    <source>
        <strain evidence="3">4085684</strain>
    </source>
</reference>
<feature type="compositionally biased region" description="Gly residues" evidence="1">
    <location>
        <begin position="64"/>
        <end position="73"/>
    </location>
</feature>
<dbReference type="STRING" id="656024.FsymDg_2967"/>
<feature type="compositionally biased region" description="Pro residues" evidence="1">
    <location>
        <begin position="74"/>
        <end position="85"/>
    </location>
</feature>
<dbReference type="EMBL" id="CP002801">
    <property type="protein sequence ID" value="AEH10284.1"/>
    <property type="molecule type" value="Genomic_DNA"/>
</dbReference>
<dbReference type="eggNOG" id="COG2013">
    <property type="taxonomic scope" value="Bacteria"/>
</dbReference>
<gene>
    <name evidence="2" type="ordered locus">FsymDg_2967</name>
</gene>
<accession>F8AWQ9</accession>
<proteinExistence type="predicted"/>
<protein>
    <recommendedName>
        <fullName evidence="4">AIM24 family protein</fullName>
    </recommendedName>
</protein>
<evidence type="ECO:0000256" key="1">
    <source>
        <dbReference type="SAM" id="MobiDB-lite"/>
    </source>
</evidence>
<dbReference type="Proteomes" id="UP000001549">
    <property type="component" value="Chromosome"/>
</dbReference>
<dbReference type="KEGG" id="fsy:FsymDg_2967"/>
<dbReference type="InterPro" id="IPR016031">
    <property type="entry name" value="Trp_RNA-bd_attenuator-like_dom"/>
</dbReference>
<dbReference type="InterPro" id="IPR002838">
    <property type="entry name" value="AIM24"/>
</dbReference>
<evidence type="ECO:0000313" key="3">
    <source>
        <dbReference type="Proteomes" id="UP000001549"/>
    </source>
</evidence>
<sequence length="375" mass="37616">MMSHGGFGGPPAGGYPGGAAPGGYPPPPGQPGGYPPPPGQPGYPPAGGQPPGYPPAGYPPPGGAPGGYPGGGPGVPPAPPGPPGGPAGGIRSSLLGNPEVQARERFTLQNGKMLKATLGAEGMREFYARKGAMVAYQGGANFDAHWEGWGSRFRSLFQGGEGLNLMKVSGGGTVFLAYQAQDVHILDLGGDGLSVDGKNVLAFDAGLHWDVVRIDSQVSIAGAGNYQVELSGNGKVAVVTSGAPLVMRVTPQNYYFADADAVVGWSSSLQVSMQAAVTSSSVWRPRGNTGESWQMQFSGDGYVIVQPCELLPPYNALANAGLAGHFGLGEGGFAGNQMQGHRGGPPGHGGDGGLGGALGGLFGNQGRGGGLFGGR</sequence>
<dbReference type="Pfam" id="PF01987">
    <property type="entry name" value="AIM24"/>
    <property type="match status" value="1"/>
</dbReference>
<dbReference type="Gene3D" id="3.60.160.10">
    <property type="entry name" value="Mitochondrial biogenesis AIM24"/>
    <property type="match status" value="1"/>
</dbReference>
<feature type="compositionally biased region" description="Pro residues" evidence="1">
    <location>
        <begin position="23"/>
        <end position="63"/>
    </location>
</feature>
<dbReference type="PANTHER" id="PTHR38074:SF1">
    <property type="entry name" value="ALTERED INHERITANCE OF MITOCHONDRIA PROTEIN 24, MITOCHONDRIAL"/>
    <property type="match status" value="1"/>
</dbReference>
<feature type="compositionally biased region" description="Gly residues" evidence="1">
    <location>
        <begin position="341"/>
        <end position="359"/>
    </location>
</feature>
<dbReference type="SUPFAM" id="SSF51219">
    <property type="entry name" value="TRAP-like"/>
    <property type="match status" value="1"/>
</dbReference>
<organism evidence="2 3">
    <name type="scientific">Candidatus Protofrankia datiscae</name>
    <dbReference type="NCBI Taxonomy" id="2716812"/>
    <lineage>
        <taxon>Bacteria</taxon>
        <taxon>Bacillati</taxon>
        <taxon>Actinomycetota</taxon>
        <taxon>Actinomycetes</taxon>
        <taxon>Frankiales</taxon>
        <taxon>Frankiaceae</taxon>
        <taxon>Protofrankia</taxon>
    </lineage>
</organism>
<feature type="compositionally biased region" description="Gly residues" evidence="1">
    <location>
        <begin position="1"/>
        <end position="21"/>
    </location>
</feature>
<name>F8AWQ9_9ACTN</name>
<dbReference type="HOGENOM" id="CLU_057502_2_0_11"/>
<feature type="region of interest" description="Disordered" evidence="1">
    <location>
        <begin position="336"/>
        <end position="359"/>
    </location>
</feature>
<keyword evidence="3" id="KW-1185">Reference proteome</keyword>
<evidence type="ECO:0008006" key="4">
    <source>
        <dbReference type="Google" id="ProtNLM"/>
    </source>
</evidence>
<dbReference type="PANTHER" id="PTHR38074">
    <property type="entry name" value="ALTERED INHERITANCE OF MITOCHONDRIA PROTEIN 24, MITOCHONDRIAL"/>
    <property type="match status" value="1"/>
</dbReference>
<dbReference type="AlphaFoldDB" id="F8AWQ9"/>